<evidence type="ECO:0000313" key="2">
    <source>
        <dbReference type="Proteomes" id="UP001108025"/>
    </source>
</evidence>
<dbReference type="PANTHER" id="PTHR11669">
    <property type="entry name" value="REPLICATION FACTOR C / DNA POLYMERASE III GAMMA-TAU SUBUNIT"/>
    <property type="match status" value="1"/>
</dbReference>
<accession>A0A9Q3V6H9</accession>
<dbReference type="Gene3D" id="3.40.50.300">
    <property type="entry name" value="P-loop containing nucleotide triphosphate hydrolases"/>
    <property type="match status" value="1"/>
</dbReference>
<dbReference type="AlphaFoldDB" id="A0A9Q3V6H9"/>
<comment type="caution">
    <text evidence="1">The sequence shown here is derived from an EMBL/GenBank/DDBJ whole genome shotgun (WGS) entry which is preliminary data.</text>
</comment>
<dbReference type="Proteomes" id="UP001108025">
    <property type="component" value="Unassembled WGS sequence"/>
</dbReference>
<dbReference type="InterPro" id="IPR050238">
    <property type="entry name" value="DNA_Rep/Repair_Clamp_Loader"/>
</dbReference>
<reference evidence="1" key="1">
    <citation type="submission" date="2021-11" db="EMBL/GenBank/DDBJ databases">
        <title>Description of novel Chryseobacterium species.</title>
        <authorList>
            <person name="Saticioglu I.B."/>
            <person name="Ay H."/>
            <person name="Altun S."/>
            <person name="Duman M."/>
        </authorList>
    </citation>
    <scope>NUCLEOTIDE SEQUENCE</scope>
    <source>
        <strain evidence="1">C-17</strain>
    </source>
</reference>
<dbReference type="GO" id="GO:0006261">
    <property type="term" value="P:DNA-templated DNA replication"/>
    <property type="evidence" value="ECO:0007669"/>
    <property type="project" value="TreeGrafter"/>
</dbReference>
<dbReference type="PANTHER" id="PTHR11669:SF8">
    <property type="entry name" value="DNA POLYMERASE III SUBUNIT DELTA"/>
    <property type="match status" value="1"/>
</dbReference>
<evidence type="ECO:0000313" key="1">
    <source>
        <dbReference type="EMBL" id="MCD1118265.1"/>
    </source>
</evidence>
<name>A0A9Q3V6H9_9FLAO</name>
<dbReference type="EMBL" id="JAJNAY010000002">
    <property type="protein sequence ID" value="MCD1118265.1"/>
    <property type="molecule type" value="Genomic_DNA"/>
</dbReference>
<dbReference type="RefSeq" id="WP_230670952.1">
    <property type="nucleotide sequence ID" value="NZ_JAJNAY010000002.1"/>
</dbReference>
<organism evidence="1 2">
    <name type="scientific">Chryseobacterium turcicum</name>
    <dbReference type="NCBI Taxonomy" id="2898076"/>
    <lineage>
        <taxon>Bacteria</taxon>
        <taxon>Pseudomonadati</taxon>
        <taxon>Bacteroidota</taxon>
        <taxon>Flavobacteriia</taxon>
        <taxon>Flavobacteriales</taxon>
        <taxon>Weeksellaceae</taxon>
        <taxon>Chryseobacterium group</taxon>
        <taxon>Chryseobacterium</taxon>
    </lineage>
</organism>
<dbReference type="SUPFAM" id="SSF52540">
    <property type="entry name" value="P-loop containing nucleoside triphosphate hydrolases"/>
    <property type="match status" value="1"/>
</dbReference>
<gene>
    <name evidence="1" type="ORF">LO744_15520</name>
</gene>
<keyword evidence="2" id="KW-1185">Reference proteome</keyword>
<protein>
    <submittedName>
        <fullName evidence="1">DNA polymerase III subunit delta</fullName>
    </submittedName>
</protein>
<sequence length="372" mass="43017">MNWENIAGQENLKKLLQDSITENRVSHAQLFIGKEGYGTMPLVLAYAKEILNRENEYAASKVEHLNHLDLHFSFPVFTDNRNSLSKNKFEEFREMIIDFPYASFDDWTAVLESENKQFFISADEIDEQNQKFALKSFEGGTKILIVWRADKMNTAASNKFLKFLEEPPAKTIILLTAESSDDILPTILSRTQLIDVPRIGDEDLEAFLKSKFDVSNEKVKEVVHQSQGNLNDAVKFLNSQNKNPEFEKLFVQWVRDAFMVKKKPEFLRNIIIWAKEIASWNREKQKNFLNYASEIFRLALLQNYQSEELVYKKIDANGFNWAGFSKFISGANIISILDEINTADLHLTRNGNPKIVWTDLGIKLSRYIHKSS</sequence>
<proteinExistence type="predicted"/>
<dbReference type="Pfam" id="PF13177">
    <property type="entry name" value="DNA_pol3_delta2"/>
    <property type="match status" value="1"/>
</dbReference>
<dbReference type="InterPro" id="IPR027417">
    <property type="entry name" value="P-loop_NTPase"/>
</dbReference>